<evidence type="ECO:0000313" key="5">
    <source>
        <dbReference type="EMBL" id="AVL99365.1"/>
    </source>
</evidence>
<dbReference type="SMART" id="SM00342">
    <property type="entry name" value="HTH_ARAC"/>
    <property type="match status" value="1"/>
</dbReference>
<dbReference type="Pfam" id="PF12833">
    <property type="entry name" value="HTH_18"/>
    <property type="match status" value="1"/>
</dbReference>
<organism evidence="5 6">
    <name type="scientific">Gordonia iterans</name>
    <dbReference type="NCBI Taxonomy" id="1004901"/>
    <lineage>
        <taxon>Bacteria</taxon>
        <taxon>Bacillati</taxon>
        <taxon>Actinomycetota</taxon>
        <taxon>Actinomycetes</taxon>
        <taxon>Mycobacteriales</taxon>
        <taxon>Gordoniaceae</taxon>
        <taxon>Gordonia</taxon>
    </lineage>
</organism>
<evidence type="ECO:0000259" key="4">
    <source>
        <dbReference type="PROSITE" id="PS01124"/>
    </source>
</evidence>
<dbReference type="InterPro" id="IPR018062">
    <property type="entry name" value="HTH_AraC-typ_CS"/>
</dbReference>
<dbReference type="PANTHER" id="PTHR46796">
    <property type="entry name" value="HTH-TYPE TRANSCRIPTIONAL ACTIVATOR RHAS-RELATED"/>
    <property type="match status" value="1"/>
</dbReference>
<gene>
    <name evidence="5" type="ORF">C6V83_02750</name>
</gene>
<accession>A0A2S0KCI1</accession>
<keyword evidence="6" id="KW-1185">Reference proteome</keyword>
<name>A0A2S0KCI1_9ACTN</name>
<dbReference type="KEGG" id="git:C6V83_02750"/>
<dbReference type="Proteomes" id="UP000239814">
    <property type="component" value="Chromosome"/>
</dbReference>
<keyword evidence="2" id="KW-0238">DNA-binding</keyword>
<dbReference type="SUPFAM" id="SSF46689">
    <property type="entry name" value="Homeodomain-like"/>
    <property type="match status" value="1"/>
</dbReference>
<dbReference type="GO" id="GO:0003700">
    <property type="term" value="F:DNA-binding transcription factor activity"/>
    <property type="evidence" value="ECO:0007669"/>
    <property type="project" value="InterPro"/>
</dbReference>
<dbReference type="PROSITE" id="PS01124">
    <property type="entry name" value="HTH_ARAC_FAMILY_2"/>
    <property type="match status" value="1"/>
</dbReference>
<keyword evidence="1" id="KW-0805">Transcription regulation</keyword>
<protein>
    <submittedName>
        <fullName evidence="5">AraC family transcriptional regulator</fullName>
    </submittedName>
</protein>
<dbReference type="InterPro" id="IPR035418">
    <property type="entry name" value="AraC-bd_2"/>
</dbReference>
<dbReference type="PROSITE" id="PS00041">
    <property type="entry name" value="HTH_ARAC_FAMILY_1"/>
    <property type="match status" value="1"/>
</dbReference>
<dbReference type="RefSeq" id="WP_105941100.1">
    <property type="nucleotide sequence ID" value="NZ_CP027433.1"/>
</dbReference>
<evidence type="ECO:0000313" key="6">
    <source>
        <dbReference type="Proteomes" id="UP000239814"/>
    </source>
</evidence>
<dbReference type="AlphaFoldDB" id="A0A2S0KCI1"/>
<evidence type="ECO:0000256" key="1">
    <source>
        <dbReference type="ARBA" id="ARBA00023015"/>
    </source>
</evidence>
<dbReference type="InterPro" id="IPR018060">
    <property type="entry name" value="HTH_AraC"/>
</dbReference>
<dbReference type="InterPro" id="IPR050204">
    <property type="entry name" value="AraC_XylS_family_regulators"/>
</dbReference>
<sequence length="329" mass="35927">MSATLDPRPASLRDDTRETDWDAIRAWTNVKYMHFDVRPVGRGVAPASSMFSTSIGDIILTHFRYGVHVELDDFDPGSGKVLALTTLRGRTRHGTRRATTELSANETFVVDCGHSPYRLGADRDHLQLNLTVPVRLLTDLALRWYGDVPDARLWSKPCVIGGPGSAWLALLEFASRTAAAAPDEVAVGQVGRQLEEMITAHLLTEWARHADIALPSSTSVPAPRYVRAAVEYIDEHARELPTITEIAAIAGVSVRALSGAFNTYLGTSPRSYLIERRLQGVRRELAAGATSVASAARAWGYVNMGGFAGAYRRRFGELPSQTLRRGAST</sequence>
<evidence type="ECO:0000256" key="2">
    <source>
        <dbReference type="ARBA" id="ARBA00023125"/>
    </source>
</evidence>
<dbReference type="Pfam" id="PF14525">
    <property type="entry name" value="AraC_binding_2"/>
    <property type="match status" value="1"/>
</dbReference>
<dbReference type="InterPro" id="IPR009057">
    <property type="entry name" value="Homeodomain-like_sf"/>
</dbReference>
<dbReference type="GO" id="GO:0043565">
    <property type="term" value="F:sequence-specific DNA binding"/>
    <property type="evidence" value="ECO:0007669"/>
    <property type="project" value="InterPro"/>
</dbReference>
<proteinExistence type="predicted"/>
<dbReference type="OrthoDB" id="5464689at2"/>
<reference evidence="5 6" key="1">
    <citation type="submission" date="2018-03" db="EMBL/GenBank/DDBJ databases">
        <title>Characteristics and genome of n-alkane degrading marine bacteria Gordonia iterans isolated from crude oil contaminated in Tae-an, South Korea.</title>
        <authorList>
            <person name="Lee S.-S."/>
            <person name="Kim H."/>
        </authorList>
    </citation>
    <scope>NUCLEOTIDE SEQUENCE [LARGE SCALE GENOMIC DNA]</scope>
    <source>
        <strain evidence="5 6">Co17</strain>
    </source>
</reference>
<feature type="domain" description="HTH araC/xylS-type" evidence="4">
    <location>
        <begin position="227"/>
        <end position="325"/>
    </location>
</feature>
<dbReference type="Gene3D" id="1.10.10.60">
    <property type="entry name" value="Homeodomain-like"/>
    <property type="match status" value="1"/>
</dbReference>
<keyword evidence="3" id="KW-0804">Transcription</keyword>
<dbReference type="EMBL" id="CP027433">
    <property type="protein sequence ID" value="AVL99365.1"/>
    <property type="molecule type" value="Genomic_DNA"/>
</dbReference>
<evidence type="ECO:0000256" key="3">
    <source>
        <dbReference type="ARBA" id="ARBA00023163"/>
    </source>
</evidence>